<accession>A0A0F9UBI5</accession>
<dbReference type="SUPFAM" id="SSF49373">
    <property type="entry name" value="Invasin/intimin cell-adhesion fragments"/>
    <property type="match status" value="1"/>
</dbReference>
<comment type="similarity">
    <text evidence="1">Belongs to the intimin/invasin family.</text>
</comment>
<reference evidence="4" key="1">
    <citation type="journal article" date="2015" name="Nature">
        <title>Complex archaea that bridge the gap between prokaryotes and eukaryotes.</title>
        <authorList>
            <person name="Spang A."/>
            <person name="Saw J.H."/>
            <person name="Jorgensen S.L."/>
            <person name="Zaremba-Niedzwiedzka K."/>
            <person name="Martijn J."/>
            <person name="Lind A.E."/>
            <person name="van Eijk R."/>
            <person name="Schleper C."/>
            <person name="Guy L."/>
            <person name="Ettema T.J."/>
        </authorList>
    </citation>
    <scope>NUCLEOTIDE SEQUENCE</scope>
</reference>
<comment type="caution">
    <text evidence="4">The sequence shown here is derived from an EMBL/GenBank/DDBJ whole genome shotgun (WGS) entry which is preliminary data.</text>
</comment>
<proteinExistence type="inferred from homology"/>
<dbReference type="InterPro" id="IPR008964">
    <property type="entry name" value="Invasin/intimin_cell_adhesion"/>
</dbReference>
<protein>
    <recommendedName>
        <fullName evidence="3">Big-1 domain-containing protein</fullName>
    </recommendedName>
</protein>
<feature type="domain" description="Big-1" evidence="3">
    <location>
        <begin position="336"/>
        <end position="416"/>
    </location>
</feature>
<dbReference type="EMBL" id="LAZR01000754">
    <property type="protein sequence ID" value="KKN58621.1"/>
    <property type="molecule type" value="Genomic_DNA"/>
</dbReference>
<sequence>MAENIKLISGQQVNFTIDDGYFYTLDSAQDNLLVKTDDGNTAFSYPFDTLMSNTITSSEFDGVYFWALEDSGTNDMTIRRWQLENYVCKLRTTHDFTETGSHKYQSGAFSVEHYHDTFYEDTTSGSNTILLITYSGTSMLDFTTTVGDGLTLHLGPNTNGEEEDVVVTGTVAGGVTISGTTLYSYLTGNEINFYTYIWMFNNYNGLSATGALYKFDAYTGVYITKYGSGAYSSVGAATFYNVNSFTELGDVDTLMYVKGTNILFVNTGAAGATLPYYGSMVLENIMQNETTVIPVQDIATYDQNIYRLQLTEDGASGAWSTYNYDLSSFDAFIASISVSAAPALIAANGISTSTITAIVKDQFLQPVTARAVYFTVTSAGGGSIPAPPVNTDSTGKATKIYSSGTSASEPKITARSEQT</sequence>
<feature type="region of interest" description="Disordered" evidence="2">
    <location>
        <begin position="384"/>
        <end position="419"/>
    </location>
</feature>
<evidence type="ECO:0000313" key="4">
    <source>
        <dbReference type="EMBL" id="KKN58621.1"/>
    </source>
</evidence>
<evidence type="ECO:0000256" key="2">
    <source>
        <dbReference type="SAM" id="MobiDB-lite"/>
    </source>
</evidence>
<evidence type="ECO:0000256" key="1">
    <source>
        <dbReference type="ARBA" id="ARBA00010116"/>
    </source>
</evidence>
<dbReference type="InterPro" id="IPR013783">
    <property type="entry name" value="Ig-like_fold"/>
</dbReference>
<dbReference type="Pfam" id="PF02369">
    <property type="entry name" value="Big_1"/>
    <property type="match status" value="1"/>
</dbReference>
<dbReference type="InterPro" id="IPR003344">
    <property type="entry name" value="Big_1_dom"/>
</dbReference>
<name>A0A0F9UBI5_9ZZZZ</name>
<organism evidence="4">
    <name type="scientific">marine sediment metagenome</name>
    <dbReference type="NCBI Taxonomy" id="412755"/>
    <lineage>
        <taxon>unclassified sequences</taxon>
        <taxon>metagenomes</taxon>
        <taxon>ecological metagenomes</taxon>
    </lineage>
</organism>
<feature type="compositionally biased region" description="Polar residues" evidence="2">
    <location>
        <begin position="390"/>
        <end position="408"/>
    </location>
</feature>
<dbReference type="Gene3D" id="2.60.40.10">
    <property type="entry name" value="Immunoglobulins"/>
    <property type="match status" value="1"/>
</dbReference>
<gene>
    <name evidence="4" type="ORF">LCGC14_0550400</name>
</gene>
<evidence type="ECO:0000259" key="3">
    <source>
        <dbReference type="Pfam" id="PF02369"/>
    </source>
</evidence>
<dbReference type="AlphaFoldDB" id="A0A0F9UBI5"/>